<evidence type="ECO:0000256" key="7">
    <source>
        <dbReference type="PROSITE-ProRule" id="PRU01360"/>
    </source>
</evidence>
<dbReference type="InterPro" id="IPR008969">
    <property type="entry name" value="CarboxyPept-like_regulatory"/>
</dbReference>
<keyword evidence="11" id="KW-1185">Reference proteome</keyword>
<dbReference type="AlphaFoldDB" id="A0A2M9R3F5"/>
<dbReference type="SUPFAM" id="SSF49464">
    <property type="entry name" value="Carboxypeptidase regulatory domain-like"/>
    <property type="match status" value="1"/>
</dbReference>
<reference evidence="10 11" key="1">
    <citation type="submission" date="2017-06" db="EMBL/GenBank/DDBJ databases">
        <title>Description of Avrilella dinanensis gen. nov. sp. nov.</title>
        <authorList>
            <person name="Leyer C."/>
            <person name="Sassi M."/>
            <person name="Minet J."/>
            <person name="Kayal S."/>
            <person name="Cattoir V."/>
        </authorList>
    </citation>
    <scope>NUCLEOTIDE SEQUENCE [LARGE SCALE GENOMIC DNA]</scope>
    <source>
        <strain evidence="10 11">UR159</strain>
    </source>
</reference>
<organism evidence="10 11">
    <name type="scientific">Avrilella dinanensis</name>
    <dbReference type="NCBI Taxonomy" id="2008672"/>
    <lineage>
        <taxon>Bacteria</taxon>
        <taxon>Pseudomonadati</taxon>
        <taxon>Bacteroidota</taxon>
        <taxon>Flavobacteriia</taxon>
        <taxon>Flavobacteriales</taxon>
        <taxon>Flavobacteriaceae</taxon>
        <taxon>Avrilella</taxon>
    </lineage>
</organism>
<keyword evidence="4 7" id="KW-0812">Transmembrane</keyword>
<dbReference type="Pfam" id="PF13715">
    <property type="entry name" value="CarbopepD_reg_2"/>
    <property type="match status" value="1"/>
</dbReference>
<dbReference type="EMBL" id="NIPO01000001">
    <property type="protein sequence ID" value="PJR03388.1"/>
    <property type="molecule type" value="Genomic_DNA"/>
</dbReference>
<dbReference type="Gene3D" id="2.40.170.20">
    <property type="entry name" value="TonB-dependent receptor, beta-barrel domain"/>
    <property type="match status" value="1"/>
</dbReference>
<evidence type="ECO:0000313" key="10">
    <source>
        <dbReference type="EMBL" id="PJR03388.1"/>
    </source>
</evidence>
<evidence type="ECO:0000256" key="2">
    <source>
        <dbReference type="ARBA" id="ARBA00022448"/>
    </source>
</evidence>
<dbReference type="InterPro" id="IPR036942">
    <property type="entry name" value="Beta-barrel_TonB_sf"/>
</dbReference>
<dbReference type="NCBIfam" id="TIGR04056">
    <property type="entry name" value="OMP_RagA_SusC"/>
    <property type="match status" value="1"/>
</dbReference>
<dbReference type="OrthoDB" id="9768177at2"/>
<dbReference type="RefSeq" id="WP_100676956.1">
    <property type="nucleotide sequence ID" value="NZ_NIPO01000001.1"/>
</dbReference>
<protein>
    <recommendedName>
        <fullName evidence="9">TonB-dependent receptor plug domain-containing protein</fullName>
    </recommendedName>
</protein>
<dbReference type="InterPro" id="IPR012910">
    <property type="entry name" value="Plug_dom"/>
</dbReference>
<keyword evidence="2 7" id="KW-0813">Transport</keyword>
<keyword evidence="5 7" id="KW-0472">Membrane</keyword>
<evidence type="ECO:0000256" key="1">
    <source>
        <dbReference type="ARBA" id="ARBA00004571"/>
    </source>
</evidence>
<feature type="chain" id="PRO_5014832118" description="TonB-dependent receptor plug domain-containing protein" evidence="8">
    <location>
        <begin position="23"/>
        <end position="1011"/>
    </location>
</feature>
<dbReference type="Pfam" id="PF07715">
    <property type="entry name" value="Plug"/>
    <property type="match status" value="1"/>
</dbReference>
<feature type="domain" description="TonB-dependent receptor plug" evidence="9">
    <location>
        <begin position="118"/>
        <end position="226"/>
    </location>
</feature>
<evidence type="ECO:0000313" key="11">
    <source>
        <dbReference type="Proteomes" id="UP000231960"/>
    </source>
</evidence>
<dbReference type="NCBIfam" id="TIGR04057">
    <property type="entry name" value="SusC_RagA_signa"/>
    <property type="match status" value="1"/>
</dbReference>
<comment type="similarity">
    <text evidence="7">Belongs to the TonB-dependent receptor family.</text>
</comment>
<dbReference type="InterPro" id="IPR039426">
    <property type="entry name" value="TonB-dep_rcpt-like"/>
</dbReference>
<gene>
    <name evidence="10" type="ORF">CDL10_01845</name>
</gene>
<dbReference type="InterPro" id="IPR023996">
    <property type="entry name" value="TonB-dep_OMP_SusC/RagA"/>
</dbReference>
<keyword evidence="6 7" id="KW-0998">Cell outer membrane</keyword>
<comment type="subcellular location">
    <subcellularLocation>
        <location evidence="1 7">Cell outer membrane</location>
        <topology evidence="1 7">Multi-pass membrane protein</topology>
    </subcellularLocation>
</comment>
<dbReference type="Gene3D" id="2.170.130.10">
    <property type="entry name" value="TonB-dependent receptor, plug domain"/>
    <property type="match status" value="1"/>
</dbReference>
<evidence type="ECO:0000259" key="9">
    <source>
        <dbReference type="Pfam" id="PF07715"/>
    </source>
</evidence>
<keyword evidence="3 7" id="KW-1134">Transmembrane beta strand</keyword>
<keyword evidence="8" id="KW-0732">Signal</keyword>
<evidence type="ECO:0000256" key="6">
    <source>
        <dbReference type="ARBA" id="ARBA00023237"/>
    </source>
</evidence>
<dbReference type="Gene3D" id="2.60.40.1120">
    <property type="entry name" value="Carboxypeptidase-like, regulatory domain"/>
    <property type="match status" value="1"/>
</dbReference>
<name>A0A2M9R3F5_9FLAO</name>
<dbReference type="InterPro" id="IPR023997">
    <property type="entry name" value="TonB-dep_OMP_SusC/RagA_CS"/>
</dbReference>
<evidence type="ECO:0000256" key="3">
    <source>
        <dbReference type="ARBA" id="ARBA00022452"/>
    </source>
</evidence>
<dbReference type="GO" id="GO:0009279">
    <property type="term" value="C:cell outer membrane"/>
    <property type="evidence" value="ECO:0007669"/>
    <property type="project" value="UniProtKB-SubCell"/>
</dbReference>
<dbReference type="InterPro" id="IPR037066">
    <property type="entry name" value="Plug_dom_sf"/>
</dbReference>
<comment type="caution">
    <text evidence="10">The sequence shown here is derived from an EMBL/GenBank/DDBJ whole genome shotgun (WGS) entry which is preliminary data.</text>
</comment>
<feature type="signal peptide" evidence="8">
    <location>
        <begin position="1"/>
        <end position="22"/>
    </location>
</feature>
<accession>A0A2M9R3F5</accession>
<evidence type="ECO:0000256" key="4">
    <source>
        <dbReference type="ARBA" id="ARBA00022692"/>
    </source>
</evidence>
<dbReference type="Proteomes" id="UP000231960">
    <property type="component" value="Unassembled WGS sequence"/>
</dbReference>
<dbReference type="SUPFAM" id="SSF56935">
    <property type="entry name" value="Porins"/>
    <property type="match status" value="1"/>
</dbReference>
<evidence type="ECO:0000256" key="5">
    <source>
        <dbReference type="ARBA" id="ARBA00023136"/>
    </source>
</evidence>
<evidence type="ECO:0000256" key="8">
    <source>
        <dbReference type="SAM" id="SignalP"/>
    </source>
</evidence>
<proteinExistence type="inferred from homology"/>
<sequence>MKSKFTWIFTLFMVLAVQLVSAQEKTVTGTVTDADFGDPIPGVSVLLEGTQYGTETDMDGKYSINARPGQRLVFKFTGFADMYMTVGQSDMLNVVMVESVDEALEELVIEGYRNVAKEKSSTASTTVSAKTIEGRPNASILQRLQGQIPGLSISTGSGQPGSNDTSVILRGLGSINGAVEPLYVIDGIPVSSDRFRSLNPNDFESVTVLKDAGATAIYGNRGANGVIVINTKKGSFDSALQIKYVGTTGVSSLQKNDYNMMNAEEALAYTGYTRQMLGLGGTNYDTNWQDVFFRDAISQDHTLSFTAGAKNLSTYTSVGYADYEGALKNTGLKRFSFVNNLNGKNDNGRLTFGTTVSANYSKSDIQPVSGSATFADNFFFGSFIAFPFFSPEQWDGENWEDIRDNVSPNGRMNVLMSPFMLMDRMKNYGRIQDEFKLVTGANINYDLGSGFNVGSRIGVDYQTISQFSFNDPSSYISNSGTPAEQIYRGSTAGVEERRLLINSTTNLTWQKDLSDKSSLSIAGYVEYLKGHFKNSYYSKEGYDPYFFDRRDGDSGSIPDNEDNDFYVPVAGMSVANAGLFSYFGIASYDYDSRYGLEATVRRDASFRFVDDYKWGTFWSVSGRWNISNEDFMSGSVFNDLKLRASYGTAGNQDITGGGIFGGAYLYETVYGSASGYNNHTSLVLAQLPNRALQWESITTTNIGLDFGVFENRLRGSVDVYRKQTDDLYQNVPLSAINGTTGLMSNYGAIRNEGIEVIVAGDVIRNENTRLTLNFNGAYNKNSILDIPHEGGFFWDGSGLTAMQEGDMLGQFYMHEFTRVDPSTGEALFLDKDGNETAAPRDEDLRLTGKSYMPKYVGSFGFDFEHKGWFLQANFTYAQDVYRYDNDYFFLTFPGFNGSINQSNDAKDIWTQPGDVASIPSASASNLDYFSGSSFYLRDASYVRLRYLTLGHSFAPKSLEFIGLTGLRVYAQAENLMTWSKWKGWDAESNRGVDMAQYPTPKTVSFGVEVQF</sequence>
<dbReference type="PROSITE" id="PS52016">
    <property type="entry name" value="TONB_DEPENDENT_REC_3"/>
    <property type="match status" value="1"/>
</dbReference>